<organism evidence="2 3">
    <name type="scientific">Pseudolactococcus paracarnosus</name>
    <dbReference type="NCBI Taxonomy" id="2749962"/>
    <lineage>
        <taxon>Bacteria</taxon>
        <taxon>Bacillati</taxon>
        <taxon>Bacillota</taxon>
        <taxon>Bacilli</taxon>
        <taxon>Lactobacillales</taxon>
        <taxon>Streptococcaceae</taxon>
        <taxon>Pseudolactococcus</taxon>
    </lineage>
</organism>
<dbReference type="InterPro" id="IPR000073">
    <property type="entry name" value="AB_hydrolase_1"/>
</dbReference>
<dbReference type="EMBL" id="CP017195">
    <property type="protein sequence ID" value="QDJ29112.1"/>
    <property type="molecule type" value="Genomic_DNA"/>
</dbReference>
<protein>
    <submittedName>
        <fullName evidence="2">Hydrolase</fullName>
    </submittedName>
</protein>
<dbReference type="PANTHER" id="PTHR43798">
    <property type="entry name" value="MONOACYLGLYCEROL LIPASE"/>
    <property type="match status" value="1"/>
</dbReference>
<evidence type="ECO:0000313" key="3">
    <source>
        <dbReference type="Proteomes" id="UP000516280"/>
    </source>
</evidence>
<name>A0A7L4WIX3_9LACT</name>
<feature type="domain" description="AB hydrolase-1" evidence="1">
    <location>
        <begin position="59"/>
        <end position="157"/>
    </location>
</feature>
<dbReference type="Gene3D" id="3.40.50.1820">
    <property type="entry name" value="alpha/beta hydrolase"/>
    <property type="match status" value="1"/>
</dbReference>
<dbReference type="GO" id="GO:0016787">
    <property type="term" value="F:hydrolase activity"/>
    <property type="evidence" value="ECO:0007669"/>
    <property type="project" value="UniProtKB-KW"/>
</dbReference>
<dbReference type="Pfam" id="PF00561">
    <property type="entry name" value="Abhydrolase_1"/>
    <property type="match status" value="1"/>
</dbReference>
<sequence length="319" mass="36188">MLLFLLILVLMIFVIVSTINHRKKLRKESDFIIPLGKMVAVYGHKIHIYEEGSGKKILVFMSGGGTASPTLDFKSLYSLLSDQYHVVVVEKAGYGFSDITNTSRDIATILSETRQALKNARINGPYILLPHSMSGIEALCWAQKHPEEIEAIVGLDMATPNAYDGYPINFPLIKLAAYAANRGMTRWIPNLAENDAIKYGTLTDDEKALYRSIFYNRTLTTNMLNEIKMIKQNAKRIGKSTIPETNYLLFSSNGEGTGCSEEKWRCIQRDFVQATKKGNLIELHYSHYIHNLGYDRIALEIKNYLEVLDQSLENELFYN</sequence>
<dbReference type="GO" id="GO:0016020">
    <property type="term" value="C:membrane"/>
    <property type="evidence" value="ECO:0007669"/>
    <property type="project" value="TreeGrafter"/>
</dbReference>
<gene>
    <name evidence="2" type="ORF">BHS01_06540</name>
</gene>
<dbReference type="InterPro" id="IPR029058">
    <property type="entry name" value="AB_hydrolase_fold"/>
</dbReference>
<keyword evidence="2" id="KW-0378">Hydrolase</keyword>
<dbReference type="PANTHER" id="PTHR43798:SF33">
    <property type="entry name" value="HYDROLASE, PUTATIVE (AFU_ORTHOLOGUE AFUA_2G14860)-RELATED"/>
    <property type="match status" value="1"/>
</dbReference>
<evidence type="ECO:0000313" key="2">
    <source>
        <dbReference type="EMBL" id="QDJ29112.1"/>
    </source>
</evidence>
<evidence type="ECO:0000259" key="1">
    <source>
        <dbReference type="Pfam" id="PF00561"/>
    </source>
</evidence>
<accession>A0A7L4WIX3</accession>
<reference evidence="2 3" key="1">
    <citation type="submission" date="2016-09" db="EMBL/GenBank/DDBJ databases">
        <title>Lactic acid bacteria from MAP meat Genome sequencing and assembly.</title>
        <authorList>
            <person name="Behr J."/>
            <person name="Hilgarth M."/>
            <person name="Vogel R.F."/>
        </authorList>
    </citation>
    <scope>NUCLEOTIDE SEQUENCE [LARGE SCALE GENOMIC DNA]</scope>
    <source>
        <strain evidence="2 3">TMW21615</strain>
    </source>
</reference>
<dbReference type="SUPFAM" id="SSF53474">
    <property type="entry name" value="alpha/beta-Hydrolases"/>
    <property type="match status" value="1"/>
</dbReference>
<dbReference type="Proteomes" id="UP000516280">
    <property type="component" value="Chromosome"/>
</dbReference>
<dbReference type="AlphaFoldDB" id="A0A7L4WIX3"/>
<proteinExistence type="predicted"/>
<dbReference type="KEGG" id="lpaa:BHS01_06540"/>
<dbReference type="InterPro" id="IPR050266">
    <property type="entry name" value="AB_hydrolase_sf"/>
</dbReference>